<reference evidence="1 2" key="1">
    <citation type="submission" date="2024-01" db="EMBL/GenBank/DDBJ databases">
        <title>Genome assemblies of Stephania.</title>
        <authorList>
            <person name="Yang L."/>
        </authorList>
    </citation>
    <scope>NUCLEOTIDE SEQUENCE [LARGE SCALE GENOMIC DNA]</scope>
    <source>
        <strain evidence="1">QJT</strain>
        <tissue evidence="1">Leaf</tissue>
    </source>
</reference>
<dbReference type="Proteomes" id="UP001417504">
    <property type="component" value="Unassembled WGS sequence"/>
</dbReference>
<keyword evidence="2" id="KW-1185">Reference proteome</keyword>
<organism evidence="1 2">
    <name type="scientific">Stephania japonica</name>
    <dbReference type="NCBI Taxonomy" id="461633"/>
    <lineage>
        <taxon>Eukaryota</taxon>
        <taxon>Viridiplantae</taxon>
        <taxon>Streptophyta</taxon>
        <taxon>Embryophyta</taxon>
        <taxon>Tracheophyta</taxon>
        <taxon>Spermatophyta</taxon>
        <taxon>Magnoliopsida</taxon>
        <taxon>Ranunculales</taxon>
        <taxon>Menispermaceae</taxon>
        <taxon>Menispermoideae</taxon>
        <taxon>Cissampelideae</taxon>
        <taxon>Stephania</taxon>
    </lineage>
</organism>
<sequence>MGQSSISSYFPRSLNEVNAQNNDFFSQENNDYTRLVEFQNTKDAYLNQNGRKTTISSHNKLCKRMMTIFDLDLGVLRDFESASQSVARSDSHSYPNKDYIRLVEFRNSLVKQNEWVKLHYRPIFHVTYMKLKTMISSHNNHNKLFKRIMIIFGLLNLNTLKMITGKTMGKPSLSSYFSRCLDEDDLLKQNGSNFIINNDYIRLVEFQNSKSDFPRSLSEEQLFDTKSLKLHYRSNSHVRYNNDYTRLVYLHCSPISHVPLVKVRRAVPDQVPYVKLRLKAIISSHNKVPYVKLRLKAIISSHNKDDYLKRNGSNFIIVRFPMFPTSLREVKAQNNDFKLISSNEMGQSSLSSDFPRSLHEVKAQNNDF</sequence>
<gene>
    <name evidence="1" type="ORF">Sjap_020122</name>
</gene>
<proteinExistence type="predicted"/>
<comment type="caution">
    <text evidence="1">The sequence shown here is derived from an EMBL/GenBank/DDBJ whole genome shotgun (WGS) entry which is preliminary data.</text>
</comment>
<protein>
    <submittedName>
        <fullName evidence="1">Uncharacterized protein</fullName>
    </submittedName>
</protein>
<dbReference type="AlphaFoldDB" id="A0AAP0HVC3"/>
<evidence type="ECO:0000313" key="1">
    <source>
        <dbReference type="EMBL" id="KAK9102868.1"/>
    </source>
</evidence>
<dbReference type="EMBL" id="JBBNAE010000008">
    <property type="protein sequence ID" value="KAK9102868.1"/>
    <property type="molecule type" value="Genomic_DNA"/>
</dbReference>
<accession>A0AAP0HVC3</accession>
<evidence type="ECO:0000313" key="2">
    <source>
        <dbReference type="Proteomes" id="UP001417504"/>
    </source>
</evidence>
<name>A0AAP0HVC3_9MAGN</name>